<sequence length="220" mass="24227">MSGSRGRVGRIRQQHEGTILKAAEHVFARSGFQGATMAEIALRAGMPKSNLHYYFGTKVEVYRAVLAHILELWLAETDRFTPDADPREALSHYIEAKMRLTAERPDASRVFANELLHGAPEIGDYLRGALRALVADKSVVIRGWIAAGRMAAVDPEHLFFSLWALTQTYADFETQVGAVLGRSNLGPADYRRATDHVLNLVLRGCGLMPPAAIEEPPCST</sequence>
<reference evidence="4 5" key="1">
    <citation type="submission" date="2020-04" db="EMBL/GenBank/DDBJ databases">
        <title>Zoogloea sp. G-4-1-14 isolated from soil.</title>
        <authorList>
            <person name="Dahal R.H."/>
        </authorList>
    </citation>
    <scope>NUCLEOTIDE SEQUENCE [LARGE SCALE GENOMIC DNA]</scope>
    <source>
        <strain evidence="4 5">G-4-1-14</strain>
    </source>
</reference>
<dbReference type="PANTHER" id="PTHR30328:SF54">
    <property type="entry name" value="HTH-TYPE TRANSCRIPTIONAL REPRESSOR SCO4008"/>
    <property type="match status" value="1"/>
</dbReference>
<feature type="domain" description="HTH tetR-type" evidence="3">
    <location>
        <begin position="13"/>
        <end position="73"/>
    </location>
</feature>
<dbReference type="Gene3D" id="1.10.10.60">
    <property type="entry name" value="Homeodomain-like"/>
    <property type="match status" value="1"/>
</dbReference>
<dbReference type="Gene3D" id="1.10.357.10">
    <property type="entry name" value="Tetracycline Repressor, domain 2"/>
    <property type="match status" value="1"/>
</dbReference>
<dbReference type="Pfam" id="PF08362">
    <property type="entry name" value="TetR_C_3"/>
    <property type="match status" value="1"/>
</dbReference>
<gene>
    <name evidence="4" type="ORF">HHL15_20320</name>
</gene>
<dbReference type="PANTHER" id="PTHR30328">
    <property type="entry name" value="TRANSCRIPTIONAL REPRESSOR"/>
    <property type="match status" value="1"/>
</dbReference>
<proteinExistence type="predicted"/>
<dbReference type="AlphaFoldDB" id="A0A848G767"/>
<dbReference type="PRINTS" id="PR00455">
    <property type="entry name" value="HTHTETR"/>
</dbReference>
<dbReference type="SUPFAM" id="SSF48498">
    <property type="entry name" value="Tetracyclin repressor-like, C-terminal domain"/>
    <property type="match status" value="1"/>
</dbReference>
<dbReference type="InterPro" id="IPR013573">
    <property type="entry name" value="Tscrpt_reg_YcdC_C"/>
</dbReference>
<evidence type="ECO:0000256" key="1">
    <source>
        <dbReference type="ARBA" id="ARBA00023125"/>
    </source>
</evidence>
<dbReference type="Proteomes" id="UP000580043">
    <property type="component" value="Unassembled WGS sequence"/>
</dbReference>
<evidence type="ECO:0000313" key="4">
    <source>
        <dbReference type="EMBL" id="NML28108.1"/>
    </source>
</evidence>
<keyword evidence="5" id="KW-1185">Reference proteome</keyword>
<dbReference type="InterPro" id="IPR036271">
    <property type="entry name" value="Tet_transcr_reg_TetR-rel_C_sf"/>
</dbReference>
<keyword evidence="1 2" id="KW-0238">DNA-binding</keyword>
<dbReference type="InterPro" id="IPR050109">
    <property type="entry name" value="HTH-type_TetR-like_transc_reg"/>
</dbReference>
<dbReference type="EMBL" id="JABBGA010000022">
    <property type="protein sequence ID" value="NML28108.1"/>
    <property type="molecule type" value="Genomic_DNA"/>
</dbReference>
<dbReference type="InterPro" id="IPR001647">
    <property type="entry name" value="HTH_TetR"/>
</dbReference>
<dbReference type="GO" id="GO:0003677">
    <property type="term" value="F:DNA binding"/>
    <property type="evidence" value="ECO:0007669"/>
    <property type="project" value="UniProtKB-UniRule"/>
</dbReference>
<feature type="DNA-binding region" description="H-T-H motif" evidence="2">
    <location>
        <begin position="36"/>
        <end position="55"/>
    </location>
</feature>
<evidence type="ECO:0000259" key="3">
    <source>
        <dbReference type="PROSITE" id="PS50977"/>
    </source>
</evidence>
<dbReference type="Pfam" id="PF00440">
    <property type="entry name" value="TetR_N"/>
    <property type="match status" value="1"/>
</dbReference>
<organism evidence="4 5">
    <name type="scientific">Zoogloea dura</name>
    <dbReference type="NCBI Taxonomy" id="2728840"/>
    <lineage>
        <taxon>Bacteria</taxon>
        <taxon>Pseudomonadati</taxon>
        <taxon>Pseudomonadota</taxon>
        <taxon>Betaproteobacteria</taxon>
        <taxon>Rhodocyclales</taxon>
        <taxon>Zoogloeaceae</taxon>
        <taxon>Zoogloea</taxon>
    </lineage>
</organism>
<comment type="caution">
    <text evidence="4">The sequence shown here is derived from an EMBL/GenBank/DDBJ whole genome shotgun (WGS) entry which is preliminary data.</text>
</comment>
<name>A0A848G767_9RHOO</name>
<evidence type="ECO:0000256" key="2">
    <source>
        <dbReference type="PROSITE-ProRule" id="PRU00335"/>
    </source>
</evidence>
<dbReference type="RefSeq" id="WP_169147643.1">
    <property type="nucleotide sequence ID" value="NZ_JABBGA010000022.1"/>
</dbReference>
<dbReference type="InterPro" id="IPR009057">
    <property type="entry name" value="Homeodomain-like_sf"/>
</dbReference>
<accession>A0A848G767</accession>
<dbReference type="GO" id="GO:0045892">
    <property type="term" value="P:negative regulation of DNA-templated transcription"/>
    <property type="evidence" value="ECO:0007669"/>
    <property type="project" value="InterPro"/>
</dbReference>
<evidence type="ECO:0000313" key="5">
    <source>
        <dbReference type="Proteomes" id="UP000580043"/>
    </source>
</evidence>
<dbReference type="SUPFAM" id="SSF46689">
    <property type="entry name" value="Homeodomain-like"/>
    <property type="match status" value="1"/>
</dbReference>
<dbReference type="PROSITE" id="PS50977">
    <property type="entry name" value="HTH_TETR_2"/>
    <property type="match status" value="1"/>
</dbReference>
<protein>
    <submittedName>
        <fullName evidence="4">TetR family transcriptional regulator</fullName>
    </submittedName>
</protein>